<dbReference type="InterPro" id="IPR011067">
    <property type="entry name" value="Plasmid_toxin/cell-grow_inhib"/>
</dbReference>
<reference evidence="1 2" key="1">
    <citation type="submission" date="2022-10" db="EMBL/GenBank/DDBJ databases">
        <title>Luteolibacter flavescens strain MCCC 1K03193, whole genome shotgun sequencing project.</title>
        <authorList>
            <person name="Zhao G."/>
            <person name="Shen L."/>
        </authorList>
    </citation>
    <scope>NUCLEOTIDE SEQUENCE [LARGE SCALE GENOMIC DNA]</scope>
    <source>
        <strain evidence="1 2">MCCC 1K03193</strain>
    </source>
</reference>
<dbReference type="Pfam" id="PF02452">
    <property type="entry name" value="PemK_toxin"/>
    <property type="match status" value="1"/>
</dbReference>
<accession>A0ABT3FMH5</accession>
<dbReference type="EMBL" id="JAPDDS010000004">
    <property type="protein sequence ID" value="MCW1884775.1"/>
    <property type="molecule type" value="Genomic_DNA"/>
</dbReference>
<keyword evidence="2" id="KW-1185">Reference proteome</keyword>
<name>A0ABT3FMH5_9BACT</name>
<dbReference type="Proteomes" id="UP001207930">
    <property type="component" value="Unassembled WGS sequence"/>
</dbReference>
<sequence>MKPGEVWQVDLGMAGKVRPCLLLTGAPFEDELALVTVVPHTTALRGNHWELPIPKSFLKAGAFHFQQIQSLPMVRLMRKLGELKPEEMAMVKDRIRERFEM</sequence>
<dbReference type="Gene3D" id="2.30.30.110">
    <property type="match status" value="1"/>
</dbReference>
<dbReference type="PANTHER" id="PTHR33988">
    <property type="entry name" value="ENDORIBONUCLEASE MAZF-RELATED"/>
    <property type="match status" value="1"/>
</dbReference>
<dbReference type="RefSeq" id="WP_264500734.1">
    <property type="nucleotide sequence ID" value="NZ_JAPDDS010000004.1"/>
</dbReference>
<organism evidence="1 2">
    <name type="scientific">Luteolibacter flavescens</name>
    <dbReference type="NCBI Taxonomy" id="1859460"/>
    <lineage>
        <taxon>Bacteria</taxon>
        <taxon>Pseudomonadati</taxon>
        <taxon>Verrucomicrobiota</taxon>
        <taxon>Verrucomicrobiia</taxon>
        <taxon>Verrucomicrobiales</taxon>
        <taxon>Verrucomicrobiaceae</taxon>
        <taxon>Luteolibacter</taxon>
    </lineage>
</organism>
<comment type="caution">
    <text evidence="1">The sequence shown here is derived from an EMBL/GenBank/DDBJ whole genome shotgun (WGS) entry which is preliminary data.</text>
</comment>
<protein>
    <submittedName>
        <fullName evidence="1">Type II toxin-antitoxin system PemK/MazF family toxin</fullName>
    </submittedName>
</protein>
<gene>
    <name evidence="1" type="ORF">OKA04_08550</name>
</gene>
<evidence type="ECO:0000313" key="1">
    <source>
        <dbReference type="EMBL" id="MCW1884775.1"/>
    </source>
</evidence>
<dbReference type="InterPro" id="IPR003477">
    <property type="entry name" value="PemK-like"/>
</dbReference>
<proteinExistence type="predicted"/>
<evidence type="ECO:0000313" key="2">
    <source>
        <dbReference type="Proteomes" id="UP001207930"/>
    </source>
</evidence>
<dbReference type="SUPFAM" id="SSF50118">
    <property type="entry name" value="Cell growth inhibitor/plasmid maintenance toxic component"/>
    <property type="match status" value="1"/>
</dbReference>